<evidence type="ECO:0000313" key="6">
    <source>
        <dbReference type="Proteomes" id="UP000251960"/>
    </source>
</evidence>
<protein>
    <recommendedName>
        <fullName evidence="4">Alpha-galactosidase</fullName>
        <ecNumber evidence="4">3.2.1.22</ecNumber>
    </recommendedName>
    <alternativeName>
        <fullName evidence="4">Melibiase</fullName>
    </alternativeName>
</protein>
<dbReference type="GO" id="GO:0004557">
    <property type="term" value="F:alpha-galactosidase activity"/>
    <property type="evidence" value="ECO:0007669"/>
    <property type="project" value="UniProtKB-EC"/>
</dbReference>
<keyword evidence="3 4" id="KW-0326">Glycosidase</keyword>
<accession>A0A3L6G1Q3</accession>
<dbReference type="ExpressionAtlas" id="A0A3L6G1Q3">
    <property type="expression patterns" value="baseline"/>
</dbReference>
<name>A0A3L6G1Q3_MAIZE</name>
<dbReference type="PANTHER" id="PTHR11452">
    <property type="entry name" value="ALPHA-GALACTOSIDASE/ALPHA-N-ACETYLGALACTOSAMINIDASE"/>
    <property type="match status" value="1"/>
</dbReference>
<dbReference type="Gene3D" id="3.20.20.70">
    <property type="entry name" value="Aldolase class I"/>
    <property type="match status" value="1"/>
</dbReference>
<comment type="caution">
    <text evidence="5">The sequence shown here is derived from an EMBL/GenBank/DDBJ whole genome shotgun (WGS) entry which is preliminary data.</text>
</comment>
<dbReference type="GO" id="GO:0005975">
    <property type="term" value="P:carbohydrate metabolic process"/>
    <property type="evidence" value="ECO:0007669"/>
    <property type="project" value="InterPro"/>
</dbReference>
<reference evidence="5 6" key="1">
    <citation type="journal article" date="2018" name="Nat. Genet.">
        <title>Extensive intraspecific gene order and gene structural variations between Mo17 and other maize genomes.</title>
        <authorList>
            <person name="Sun S."/>
            <person name="Zhou Y."/>
            <person name="Chen J."/>
            <person name="Shi J."/>
            <person name="Zhao H."/>
            <person name="Zhao H."/>
            <person name="Song W."/>
            <person name="Zhang M."/>
            <person name="Cui Y."/>
            <person name="Dong X."/>
            <person name="Liu H."/>
            <person name="Ma X."/>
            <person name="Jiao Y."/>
            <person name="Wang B."/>
            <person name="Wei X."/>
            <person name="Stein J.C."/>
            <person name="Glaubitz J.C."/>
            <person name="Lu F."/>
            <person name="Yu G."/>
            <person name="Liang C."/>
            <person name="Fengler K."/>
            <person name="Li B."/>
            <person name="Rafalski A."/>
            <person name="Schnable P.S."/>
            <person name="Ware D.H."/>
            <person name="Buckler E.S."/>
            <person name="Lai J."/>
        </authorList>
    </citation>
    <scope>NUCLEOTIDE SEQUENCE [LARGE SCALE GENOMIC DNA]</scope>
    <source>
        <strain evidence="6">cv. Missouri 17</strain>
        <tissue evidence="5">Seedling</tissue>
    </source>
</reference>
<dbReference type="InterPro" id="IPR013785">
    <property type="entry name" value="Aldolase_TIM"/>
</dbReference>
<dbReference type="AlphaFoldDB" id="A0A3L6G1Q3"/>
<dbReference type="Proteomes" id="UP000251960">
    <property type="component" value="Chromosome 2"/>
</dbReference>
<dbReference type="PRINTS" id="PR00740">
    <property type="entry name" value="GLHYDRLASE27"/>
</dbReference>
<evidence type="ECO:0000256" key="4">
    <source>
        <dbReference type="RuleBase" id="RU361168"/>
    </source>
</evidence>
<evidence type="ECO:0000256" key="1">
    <source>
        <dbReference type="ARBA" id="ARBA00009743"/>
    </source>
</evidence>
<evidence type="ECO:0000256" key="3">
    <source>
        <dbReference type="ARBA" id="ARBA00023295"/>
    </source>
</evidence>
<dbReference type="InterPro" id="IPR017853">
    <property type="entry name" value="GH"/>
</dbReference>
<keyword evidence="4" id="KW-1015">Disulfide bond</keyword>
<dbReference type="SUPFAM" id="SSF51445">
    <property type="entry name" value="(Trans)glycosidases"/>
    <property type="match status" value="1"/>
</dbReference>
<sequence>MFFSEERRERTLALSMCSQTDLFMYLVKTSMTDIADKNNKWASYAGPGGWNDPDMLEVGNGGMTLAEYRSHFSIWALMKAPLLIGCDVRNMTSETMEILSNKEVIQVNKDPLGVQGRKILGQGKYGCRELLAIIIGILQLNRQTASRLDHIPLFSCNKFSCDFCTHQNISLSIQDFVMSGLNTSARKFSGGIGFLRCAKEGRAVNFLNLVNPIEKIEGAAKAGREFRFYNSEEKPKSSVSEPQKINTFYNDKVLKSLKFL</sequence>
<evidence type="ECO:0000256" key="2">
    <source>
        <dbReference type="ARBA" id="ARBA00022801"/>
    </source>
</evidence>
<keyword evidence="2 4" id="KW-0378">Hydrolase</keyword>
<dbReference type="PANTHER" id="PTHR11452:SF75">
    <property type="entry name" value="ALPHA-GALACTOSIDASE MEL1"/>
    <property type="match status" value="1"/>
</dbReference>
<dbReference type="EMBL" id="NCVQ01000003">
    <property type="protein sequence ID" value="PWZ40354.1"/>
    <property type="molecule type" value="Genomic_DNA"/>
</dbReference>
<dbReference type="EC" id="3.2.1.22" evidence="4"/>
<dbReference type="InterPro" id="IPR002241">
    <property type="entry name" value="Glyco_hydro_27"/>
</dbReference>
<comment type="similarity">
    <text evidence="1 4">Belongs to the glycosyl hydrolase 27 family.</text>
</comment>
<evidence type="ECO:0000313" key="5">
    <source>
        <dbReference type="EMBL" id="PWZ40354.1"/>
    </source>
</evidence>
<gene>
    <name evidence="5" type="primary">AGAL3_2</name>
    <name evidence="5" type="ORF">Zm00014a_042457</name>
</gene>
<proteinExistence type="inferred from homology"/>
<dbReference type="Pfam" id="PF16499">
    <property type="entry name" value="Melibiase_2"/>
    <property type="match status" value="1"/>
</dbReference>
<comment type="catalytic activity">
    <reaction evidence="4">
        <text>Hydrolysis of terminal, non-reducing alpha-D-galactose residues in alpha-D-galactosides, including galactose oligosaccharides, galactomannans and galactolipids.</text>
        <dbReference type="EC" id="3.2.1.22"/>
    </reaction>
</comment>
<organism evidence="5 6">
    <name type="scientific">Zea mays</name>
    <name type="common">Maize</name>
    <dbReference type="NCBI Taxonomy" id="4577"/>
    <lineage>
        <taxon>Eukaryota</taxon>
        <taxon>Viridiplantae</taxon>
        <taxon>Streptophyta</taxon>
        <taxon>Embryophyta</taxon>
        <taxon>Tracheophyta</taxon>
        <taxon>Spermatophyta</taxon>
        <taxon>Magnoliopsida</taxon>
        <taxon>Liliopsida</taxon>
        <taxon>Poales</taxon>
        <taxon>Poaceae</taxon>
        <taxon>PACMAD clade</taxon>
        <taxon>Panicoideae</taxon>
        <taxon>Andropogonodae</taxon>
        <taxon>Andropogoneae</taxon>
        <taxon>Tripsacinae</taxon>
        <taxon>Zea</taxon>
    </lineage>
</organism>